<dbReference type="InterPro" id="IPR043502">
    <property type="entry name" value="DNA/RNA_pol_sf"/>
</dbReference>
<dbReference type="SUPFAM" id="SSF56672">
    <property type="entry name" value="DNA/RNA polymerases"/>
    <property type="match status" value="1"/>
</dbReference>
<proteinExistence type="predicted"/>
<sequence length="267" mass="30475">NKVAKNSWLRGDDLKDSLLLARLHDETKERGGYGLENLLCSEFRVAPWKEPTASQFKKSPDASLWTSHDRMERCRIDAWASVKLASLYHDDRKDLINISHRIEMTLYRVGLAGAAVLNSRFKRLGDEWSAASTRYGDLVTRAAFKTGMTVFEPTNKNHLRELLFDRLNLKKMGYTKKSHELQVDKEVLKETLKLTSKKWKRTLIKNILAFSENHKLAAICYGGKKKEESLQALKKVFPKNPKLSLVNFKINPLGAKTGRRSSGGKDE</sequence>
<name>A0A0F8YLG3_9ZZZZ</name>
<comment type="caution">
    <text evidence="1">The sequence shown here is derived from an EMBL/GenBank/DDBJ whole genome shotgun (WGS) entry which is preliminary data.</text>
</comment>
<accession>A0A0F8YLG3</accession>
<feature type="non-terminal residue" evidence="1">
    <location>
        <position position="1"/>
    </location>
</feature>
<reference evidence="1" key="1">
    <citation type="journal article" date="2015" name="Nature">
        <title>Complex archaea that bridge the gap between prokaryotes and eukaryotes.</title>
        <authorList>
            <person name="Spang A."/>
            <person name="Saw J.H."/>
            <person name="Jorgensen S.L."/>
            <person name="Zaremba-Niedzwiedzka K."/>
            <person name="Martijn J."/>
            <person name="Lind A.E."/>
            <person name="van Eijk R."/>
            <person name="Schleper C."/>
            <person name="Guy L."/>
            <person name="Ettema T.J."/>
        </authorList>
    </citation>
    <scope>NUCLEOTIDE SEQUENCE</scope>
</reference>
<protein>
    <submittedName>
        <fullName evidence="1">Uncharacterized protein</fullName>
    </submittedName>
</protein>
<gene>
    <name evidence="1" type="ORF">LCGC14_3078930</name>
</gene>
<dbReference type="AlphaFoldDB" id="A0A0F8YLG3"/>
<dbReference type="EMBL" id="LAZR01065705">
    <property type="protein sequence ID" value="KKK55004.1"/>
    <property type="molecule type" value="Genomic_DNA"/>
</dbReference>
<evidence type="ECO:0000313" key="1">
    <source>
        <dbReference type="EMBL" id="KKK55004.1"/>
    </source>
</evidence>
<dbReference type="Gene3D" id="1.20.1060.10">
    <property type="entry name" value="Taq DNA Polymerase, Chain T, domain 4"/>
    <property type="match status" value="1"/>
</dbReference>
<organism evidence="1">
    <name type="scientific">marine sediment metagenome</name>
    <dbReference type="NCBI Taxonomy" id="412755"/>
    <lineage>
        <taxon>unclassified sequences</taxon>
        <taxon>metagenomes</taxon>
        <taxon>ecological metagenomes</taxon>
    </lineage>
</organism>